<name>S5DMQ5_9VIRU</name>
<feature type="transmembrane region" description="Helical" evidence="1">
    <location>
        <begin position="30"/>
        <end position="49"/>
    </location>
</feature>
<proteinExistence type="predicted"/>
<evidence type="ECO:0000313" key="2">
    <source>
        <dbReference type="EMBL" id="AGQ20241.1"/>
    </source>
</evidence>
<evidence type="ECO:0000256" key="1">
    <source>
        <dbReference type="SAM" id="Phobius"/>
    </source>
</evidence>
<sequence length="161" mass="18824">MTAIRNCNIAETLFVGMRIASEFNINPMCFYGYSMCLTVWRLWLTFIILELRLFLENFTSVLWPIAIRLHVILNKPSWKKKQTNQGNKIVRCVFEGPLQCRNKFPSDSLIHTWQRILRLLNRSIRPLVHPTGAHFFRTLLNVSVGNENCLDSDANDRCVIR</sequence>
<keyword evidence="1" id="KW-1133">Transmembrane helix</keyword>
<reference evidence="2" key="1">
    <citation type="journal article" date="2013" name="J. Gen. Virol.">
        <title>Ultrastructural and genomic characterization of a second banchine polydnavirus confirms the existence of shared features within this ichnovirus lineage.</title>
        <authorList>
            <person name="Djoumad A."/>
            <person name="Stoltz D."/>
            <person name="Beliveau C."/>
            <person name="Boyle B."/>
            <person name="Kuhn L."/>
            <person name="Cusson M."/>
        </authorList>
    </citation>
    <scope>NUCLEOTIDE SEQUENCE</scope>
</reference>
<keyword evidence="1" id="KW-0472">Membrane</keyword>
<organism evidence="2">
    <name type="scientific">Apophua simplicipes ichnovirus</name>
    <dbReference type="NCBI Taxonomy" id="1329648"/>
    <lineage>
        <taxon>Viruses</taxon>
        <taxon>Viruses incertae sedis</taxon>
        <taxon>Polydnaviriformidae</taxon>
        <taxon>Ichnoviriform</taxon>
    </lineage>
</organism>
<keyword evidence="1" id="KW-0812">Transmembrane</keyword>
<protein>
    <submittedName>
        <fullName evidence="2">AsIV-cont00147-ORF1</fullName>
    </submittedName>
</protein>
<dbReference type="EMBL" id="KC752353">
    <property type="protein sequence ID" value="AGQ20241.1"/>
    <property type="molecule type" value="Genomic_DNA"/>
</dbReference>
<accession>S5DMQ5</accession>